<evidence type="ECO:0000313" key="2">
    <source>
        <dbReference type="EMBL" id="PZD95829.1"/>
    </source>
</evidence>
<dbReference type="OrthoDB" id="9795206at2"/>
<accession>A0A2W1LAT4</accession>
<dbReference type="EMBL" id="QKRB01000043">
    <property type="protein sequence ID" value="PZD95829.1"/>
    <property type="molecule type" value="Genomic_DNA"/>
</dbReference>
<evidence type="ECO:0000313" key="3">
    <source>
        <dbReference type="Proteomes" id="UP000249522"/>
    </source>
</evidence>
<reference evidence="2 3" key="1">
    <citation type="submission" date="2018-06" db="EMBL/GenBank/DDBJ databases">
        <title>Paenibacillus imtechensis sp. nov.</title>
        <authorList>
            <person name="Pinnaka A.K."/>
            <person name="Singh H."/>
            <person name="Kaur M."/>
        </authorList>
    </citation>
    <scope>NUCLEOTIDE SEQUENCE [LARGE SCALE GENOMIC DNA]</scope>
    <source>
        <strain evidence="2 3">SMB1</strain>
    </source>
</reference>
<feature type="domain" description="N-acetyltransferase" evidence="1">
    <location>
        <begin position="9"/>
        <end position="175"/>
    </location>
</feature>
<dbReference type="InterPro" id="IPR016181">
    <property type="entry name" value="Acyl_CoA_acyltransferase"/>
</dbReference>
<name>A0A2W1LAT4_9BACL</name>
<evidence type="ECO:0000259" key="1">
    <source>
        <dbReference type="PROSITE" id="PS51186"/>
    </source>
</evidence>
<dbReference type="Proteomes" id="UP000249522">
    <property type="component" value="Unassembled WGS sequence"/>
</dbReference>
<dbReference type="RefSeq" id="WP_111146574.1">
    <property type="nucleotide sequence ID" value="NZ_QKRB01000043.1"/>
</dbReference>
<protein>
    <submittedName>
        <fullName evidence="2">N-acetyltransferase</fullName>
    </submittedName>
</protein>
<dbReference type="SUPFAM" id="SSF55729">
    <property type="entry name" value="Acyl-CoA N-acyltransferases (Nat)"/>
    <property type="match status" value="1"/>
</dbReference>
<proteinExistence type="predicted"/>
<organism evidence="2 3">
    <name type="scientific">Paenibacillus sambharensis</name>
    <dbReference type="NCBI Taxonomy" id="1803190"/>
    <lineage>
        <taxon>Bacteria</taxon>
        <taxon>Bacillati</taxon>
        <taxon>Bacillota</taxon>
        <taxon>Bacilli</taxon>
        <taxon>Bacillales</taxon>
        <taxon>Paenibacillaceae</taxon>
        <taxon>Paenibacillus</taxon>
    </lineage>
</organism>
<dbReference type="InterPro" id="IPR000182">
    <property type="entry name" value="GNAT_dom"/>
</dbReference>
<dbReference type="PROSITE" id="PS51186">
    <property type="entry name" value="GNAT"/>
    <property type="match status" value="1"/>
</dbReference>
<dbReference type="Pfam" id="PF13302">
    <property type="entry name" value="Acetyltransf_3"/>
    <property type="match status" value="1"/>
</dbReference>
<dbReference type="GO" id="GO:0016747">
    <property type="term" value="F:acyltransferase activity, transferring groups other than amino-acyl groups"/>
    <property type="evidence" value="ECO:0007669"/>
    <property type="project" value="InterPro"/>
</dbReference>
<comment type="caution">
    <text evidence="2">The sequence shown here is derived from an EMBL/GenBank/DDBJ whole genome shotgun (WGS) entry which is preliminary data.</text>
</comment>
<keyword evidence="3" id="KW-1185">Reference proteome</keyword>
<dbReference type="Gene3D" id="3.40.630.30">
    <property type="match status" value="1"/>
</dbReference>
<dbReference type="AlphaFoldDB" id="A0A2W1LAT4"/>
<dbReference type="PANTHER" id="PTHR43415:SF3">
    <property type="entry name" value="GNAT-FAMILY ACETYLTRANSFERASE"/>
    <property type="match status" value="1"/>
</dbReference>
<sequence length="190" mass="22179">MPRLIGARVMLREYRADDFAAMRRWVNDPEIVNQLSDIFLYPHTESSTESFIQGQIEGGPDHKGFVIADISTEAYIGQIDLFRIDWKNRKAELGIVIGAKELQGKGYGSEALQLLQDFVFNRLNLNRLQLEVYDYNEQAYACYRKVGFKEDGRLRQAYFTEGRYCDIIVMSLLREEYTDRQQLERTDAEQ</sequence>
<keyword evidence="2" id="KW-0808">Transferase</keyword>
<dbReference type="PANTHER" id="PTHR43415">
    <property type="entry name" value="SPERMIDINE N(1)-ACETYLTRANSFERASE"/>
    <property type="match status" value="1"/>
</dbReference>
<gene>
    <name evidence="2" type="ORF">DNH61_10270</name>
</gene>